<organism evidence="1 2">
    <name type="scientific">Candidatus Raymondbacteria bacterium RIFOXYD12_FULL_49_13</name>
    <dbReference type="NCBI Taxonomy" id="1817890"/>
    <lineage>
        <taxon>Bacteria</taxon>
        <taxon>Raymondiibacteriota</taxon>
    </lineage>
</organism>
<accession>A0A1F7FCL1</accession>
<comment type="caution">
    <text evidence="1">The sequence shown here is derived from an EMBL/GenBank/DDBJ whole genome shotgun (WGS) entry which is preliminary data.</text>
</comment>
<protein>
    <submittedName>
        <fullName evidence="1">Uncharacterized protein</fullName>
    </submittedName>
</protein>
<dbReference type="AlphaFoldDB" id="A0A1F7FCL1"/>
<gene>
    <name evidence="1" type="ORF">A2519_18390</name>
</gene>
<dbReference type="Proteomes" id="UP000179243">
    <property type="component" value="Unassembled WGS sequence"/>
</dbReference>
<dbReference type="EMBL" id="MFYX01000073">
    <property type="protein sequence ID" value="OGK04378.1"/>
    <property type="molecule type" value="Genomic_DNA"/>
</dbReference>
<name>A0A1F7FCL1_UNCRA</name>
<evidence type="ECO:0000313" key="1">
    <source>
        <dbReference type="EMBL" id="OGK04378.1"/>
    </source>
</evidence>
<reference evidence="1 2" key="1">
    <citation type="journal article" date="2016" name="Nat. Commun.">
        <title>Thousands of microbial genomes shed light on interconnected biogeochemical processes in an aquifer system.</title>
        <authorList>
            <person name="Anantharaman K."/>
            <person name="Brown C.T."/>
            <person name="Hug L.A."/>
            <person name="Sharon I."/>
            <person name="Castelle C.J."/>
            <person name="Probst A.J."/>
            <person name="Thomas B.C."/>
            <person name="Singh A."/>
            <person name="Wilkins M.J."/>
            <person name="Karaoz U."/>
            <person name="Brodie E.L."/>
            <person name="Williams K.H."/>
            <person name="Hubbard S.S."/>
            <person name="Banfield J.F."/>
        </authorList>
    </citation>
    <scope>NUCLEOTIDE SEQUENCE [LARGE SCALE GENOMIC DNA]</scope>
</reference>
<sequence length="66" mass="7243">MKKNRKFEQVPEMAAAAMKEAVAGVVATHKKLGLPLWVEQNGKVVAIPAGSARKRKRSMLRTAVKE</sequence>
<evidence type="ECO:0000313" key="2">
    <source>
        <dbReference type="Proteomes" id="UP000179243"/>
    </source>
</evidence>
<proteinExistence type="predicted"/>